<name>A0A0E9X479_ANGAN</name>
<sequence length="118" mass="12925">MSSTSEGWTFPKFTAGALNSPVWISFTFFCPFLGLPSSSEFFTFDRVRATFFSLGPRDSLFFPCWRWSHSRCSQSASPLGLLQSGPSLCLAAGYVCPTISYVCIASCTLSSPNSLHLL</sequence>
<organism evidence="1">
    <name type="scientific">Anguilla anguilla</name>
    <name type="common">European freshwater eel</name>
    <name type="synonym">Muraena anguilla</name>
    <dbReference type="NCBI Taxonomy" id="7936"/>
    <lineage>
        <taxon>Eukaryota</taxon>
        <taxon>Metazoa</taxon>
        <taxon>Chordata</taxon>
        <taxon>Craniata</taxon>
        <taxon>Vertebrata</taxon>
        <taxon>Euteleostomi</taxon>
        <taxon>Actinopterygii</taxon>
        <taxon>Neopterygii</taxon>
        <taxon>Teleostei</taxon>
        <taxon>Anguilliformes</taxon>
        <taxon>Anguillidae</taxon>
        <taxon>Anguilla</taxon>
    </lineage>
</organism>
<reference evidence="1" key="2">
    <citation type="journal article" date="2015" name="Fish Shellfish Immunol.">
        <title>Early steps in the European eel (Anguilla anguilla)-Vibrio vulnificus interaction in the gills: Role of the RtxA13 toxin.</title>
        <authorList>
            <person name="Callol A."/>
            <person name="Pajuelo D."/>
            <person name="Ebbesson L."/>
            <person name="Teles M."/>
            <person name="MacKenzie S."/>
            <person name="Amaro C."/>
        </authorList>
    </citation>
    <scope>NUCLEOTIDE SEQUENCE</scope>
</reference>
<dbReference type="AlphaFoldDB" id="A0A0E9X479"/>
<dbReference type="EMBL" id="GBXM01011331">
    <property type="protein sequence ID" value="JAH97246.1"/>
    <property type="molecule type" value="Transcribed_RNA"/>
</dbReference>
<accession>A0A0E9X479</accession>
<protein>
    <submittedName>
        <fullName evidence="1">Uncharacterized protein</fullName>
    </submittedName>
</protein>
<reference evidence="1" key="1">
    <citation type="submission" date="2014-11" db="EMBL/GenBank/DDBJ databases">
        <authorList>
            <person name="Amaro Gonzalez C."/>
        </authorList>
    </citation>
    <scope>NUCLEOTIDE SEQUENCE</scope>
</reference>
<evidence type="ECO:0000313" key="1">
    <source>
        <dbReference type="EMBL" id="JAH97246.1"/>
    </source>
</evidence>
<proteinExistence type="predicted"/>